<feature type="region of interest" description="Disordered" evidence="2">
    <location>
        <begin position="377"/>
        <end position="396"/>
    </location>
</feature>
<dbReference type="InterPro" id="IPR003029">
    <property type="entry name" value="S1_domain"/>
</dbReference>
<sequence length="683" mass="72433">MVRRNRTKERARAGSSPAPGSAPDGPAGDAPAPRRGAPRRPPSGARWVTDVEGARVLAAHLLTPGRPWPVVAISVAAGHDAPYVDLDGLLEEVSGLAEVVVLPTGDASWAFSAVMPPSTQVYGGAARVYPVDHEWVGLPRRSKLRFAYSDADARRLHDHLTHDTLTAALSAGLLGTSHDPDAPRAEGTVRSILGPRAFVTLDDDSLASIAEELTVPGVSLARLLVVGQRVAGTLDRESRRLDVRGALLVPDGATPPGEDTHLGGYAVGQVVLADVTAVAPATVHLRLVPGLEVVVPRDDVTGNPADELTDLFTVGEVVLARVVSAAPWRLRLDDVDDDSDSDDAPVPAPSLLDGGPPWLVLPDLSRPAPPRSLPVLPPLRLPELPPEAGSVEGPPTEMLTEAPAEVLTDAEQGTAEPGPSAEGGLRRRTPLDLIANAPRRDAPAAPSRGALRDMSLALEASRTRARTLEADLAAATAEVGLLRAAAQATAVELGGLRLRAAELDRDLAEALTRAENFRTRYRKADLSRQQLKKAEKAASHGGAAPDDGAVFLDPVEQFRFEVQLAWVRRVPAAEKASKPLAPYALGDRFLPSLATIEGVSRAKVVDVVVEVLTGDAEHIAGRELHPLRVNEGGSSPAVVREDGATCWRASLQSKRASARRLHYWKRGDRIELSRVVLHDDVEP</sequence>
<dbReference type="GO" id="GO:0003676">
    <property type="term" value="F:nucleic acid binding"/>
    <property type="evidence" value="ECO:0007669"/>
    <property type="project" value="InterPro"/>
</dbReference>
<evidence type="ECO:0000256" key="1">
    <source>
        <dbReference type="SAM" id="Coils"/>
    </source>
</evidence>
<feature type="compositionally biased region" description="Low complexity" evidence="2">
    <location>
        <begin position="13"/>
        <end position="35"/>
    </location>
</feature>
<name>A0A163Q0T7_9CELL</name>
<proteinExistence type="predicted"/>
<keyword evidence="1" id="KW-0175">Coiled coil</keyword>
<dbReference type="PROSITE" id="PS50126">
    <property type="entry name" value="S1"/>
    <property type="match status" value="1"/>
</dbReference>
<dbReference type="PATRIC" id="fig|43678.3.peg.3698"/>
<gene>
    <name evidence="4" type="ORF">OJAG_35350</name>
</gene>
<feature type="coiled-coil region" evidence="1">
    <location>
        <begin position="458"/>
        <end position="520"/>
    </location>
</feature>
<reference evidence="4 5" key="1">
    <citation type="submission" date="2016-01" db="EMBL/GenBank/DDBJ databases">
        <title>Genome sequence of Oerskovia enterophila VJag, an agar and cellulose degrading bacterium.</title>
        <authorList>
            <person name="Poehlein A."/>
            <person name="Jag V."/>
            <person name="Bengelsdorf F."/>
            <person name="Duerre P."/>
            <person name="Daniel R."/>
        </authorList>
    </citation>
    <scope>NUCLEOTIDE SEQUENCE [LARGE SCALE GENOMIC DNA]</scope>
    <source>
        <strain evidence="4 5">VJag</strain>
    </source>
</reference>
<feature type="compositionally biased region" description="Acidic residues" evidence="2">
    <location>
        <begin position="334"/>
        <end position="343"/>
    </location>
</feature>
<comment type="caution">
    <text evidence="4">The sequence shown here is derived from an EMBL/GenBank/DDBJ whole genome shotgun (WGS) entry which is preliminary data.</text>
</comment>
<evidence type="ECO:0000313" key="5">
    <source>
        <dbReference type="Proteomes" id="UP000076447"/>
    </source>
</evidence>
<dbReference type="OrthoDB" id="8452205at2"/>
<dbReference type="InterPro" id="IPR012340">
    <property type="entry name" value="NA-bd_OB-fold"/>
</dbReference>
<dbReference type="EMBL" id="LRIE01000084">
    <property type="protein sequence ID" value="KZM33696.1"/>
    <property type="molecule type" value="Genomic_DNA"/>
</dbReference>
<dbReference type="SUPFAM" id="SSF50249">
    <property type="entry name" value="Nucleic acid-binding proteins"/>
    <property type="match status" value="1"/>
</dbReference>
<protein>
    <recommendedName>
        <fullName evidence="3">S1 motif domain-containing protein</fullName>
    </recommendedName>
</protein>
<feature type="domain" description="S1 motif" evidence="3">
    <location>
        <begin position="268"/>
        <end position="335"/>
    </location>
</feature>
<evidence type="ECO:0000313" key="4">
    <source>
        <dbReference type="EMBL" id="KZM33696.1"/>
    </source>
</evidence>
<organism evidence="4 5">
    <name type="scientific">Oerskovia enterophila</name>
    <dbReference type="NCBI Taxonomy" id="43678"/>
    <lineage>
        <taxon>Bacteria</taxon>
        <taxon>Bacillati</taxon>
        <taxon>Actinomycetota</taxon>
        <taxon>Actinomycetes</taxon>
        <taxon>Micrococcales</taxon>
        <taxon>Cellulomonadaceae</taxon>
        <taxon>Oerskovia</taxon>
    </lineage>
</organism>
<evidence type="ECO:0000256" key="2">
    <source>
        <dbReference type="SAM" id="MobiDB-lite"/>
    </source>
</evidence>
<feature type="region of interest" description="Disordered" evidence="2">
    <location>
        <begin position="333"/>
        <end position="356"/>
    </location>
</feature>
<dbReference type="Proteomes" id="UP000076447">
    <property type="component" value="Unassembled WGS sequence"/>
</dbReference>
<dbReference type="Gene3D" id="2.40.50.140">
    <property type="entry name" value="Nucleic acid-binding proteins"/>
    <property type="match status" value="1"/>
</dbReference>
<feature type="region of interest" description="Disordered" evidence="2">
    <location>
        <begin position="1"/>
        <end position="46"/>
    </location>
</feature>
<evidence type="ECO:0000259" key="3">
    <source>
        <dbReference type="PROSITE" id="PS50126"/>
    </source>
</evidence>
<dbReference type="RefSeq" id="WP_157516477.1">
    <property type="nucleotide sequence ID" value="NZ_LRIE01000084.1"/>
</dbReference>
<dbReference type="AlphaFoldDB" id="A0A163Q0T7"/>
<accession>A0A163Q0T7</accession>